<name>A0A830CB96_9LAMI</name>
<keyword evidence="2" id="KW-1185">Reference proteome</keyword>
<gene>
    <name evidence="1" type="ORF">PHJA_001385700</name>
</gene>
<accession>A0A830CB96</accession>
<reference evidence="1" key="1">
    <citation type="submission" date="2020-07" db="EMBL/GenBank/DDBJ databases">
        <title>Ethylene signaling mediates host invasion by parasitic plants.</title>
        <authorList>
            <person name="Yoshida S."/>
        </authorList>
    </citation>
    <scope>NUCLEOTIDE SEQUENCE</scope>
    <source>
        <strain evidence="1">Okayama</strain>
    </source>
</reference>
<dbReference type="Proteomes" id="UP000653305">
    <property type="component" value="Unassembled WGS sequence"/>
</dbReference>
<evidence type="ECO:0000313" key="2">
    <source>
        <dbReference type="Proteomes" id="UP000653305"/>
    </source>
</evidence>
<organism evidence="1 2">
    <name type="scientific">Phtheirospermum japonicum</name>
    <dbReference type="NCBI Taxonomy" id="374723"/>
    <lineage>
        <taxon>Eukaryota</taxon>
        <taxon>Viridiplantae</taxon>
        <taxon>Streptophyta</taxon>
        <taxon>Embryophyta</taxon>
        <taxon>Tracheophyta</taxon>
        <taxon>Spermatophyta</taxon>
        <taxon>Magnoliopsida</taxon>
        <taxon>eudicotyledons</taxon>
        <taxon>Gunneridae</taxon>
        <taxon>Pentapetalae</taxon>
        <taxon>asterids</taxon>
        <taxon>lamiids</taxon>
        <taxon>Lamiales</taxon>
        <taxon>Orobanchaceae</taxon>
        <taxon>Orobanchaceae incertae sedis</taxon>
        <taxon>Phtheirospermum</taxon>
    </lineage>
</organism>
<comment type="caution">
    <text evidence="1">The sequence shown here is derived from an EMBL/GenBank/DDBJ whole genome shotgun (WGS) entry which is preliminary data.</text>
</comment>
<evidence type="ECO:0000313" key="1">
    <source>
        <dbReference type="EMBL" id="GFP92415.1"/>
    </source>
</evidence>
<dbReference type="AlphaFoldDB" id="A0A830CB96"/>
<protein>
    <submittedName>
        <fullName evidence="1">Uncharacterized protein</fullName>
    </submittedName>
</protein>
<dbReference type="EMBL" id="BMAC01000278">
    <property type="protein sequence ID" value="GFP92415.1"/>
    <property type="molecule type" value="Genomic_DNA"/>
</dbReference>
<proteinExistence type="predicted"/>
<sequence length="404" mass="46011">MIMHWLSASLDNIKKKGHHRFCWEPGQSSSVGPNPQEPNEIDVLKQENGVLKQENSVLKQENGVLKQENGVLKPGGGLLVVRQGRLLGKDLDRMNSEQLHALQRQLHESLMCVKKREEQISMENLKQCRIQIEELERRFASTSTPEITCDAGPADKDLDANTFLGIQKMLARDLEPGQRSAVGPNPQMQEPNEIGVLKQEKGVLKQEIGDLNLGIRKLISYHWYILRPLELRTIAFVPKATTRMADEEKAIILVLAFAVQFQELLKQQQNEIIEEFRQGLPSTSTPEADKDSDANPLLGIKKMLARELEFGQSSAVGSNPQEPNEVGVLKREIGVLKQEIGGLNSGIRKLIWYHWYIDRLNLEQLLAFQKQVHESLMKRKELLKKQQNEIFRRKAKFKTLTCHS</sequence>